<reference evidence="2" key="2">
    <citation type="submission" date="2025-08" db="UniProtKB">
        <authorList>
            <consortium name="Ensembl"/>
        </authorList>
    </citation>
    <scope>IDENTIFICATION</scope>
</reference>
<proteinExistence type="inferred from homology"/>
<reference evidence="3" key="1">
    <citation type="submission" date="2018-06" db="EMBL/GenBank/DDBJ databases">
        <title>Genome assembly of Danube salmon.</title>
        <authorList>
            <person name="Macqueen D.J."/>
            <person name="Gundappa M.K."/>
        </authorList>
    </citation>
    <scope>NUCLEOTIDE SEQUENCE [LARGE SCALE GENOMIC DNA]</scope>
</reference>
<dbReference type="Gene3D" id="3.40.50.1820">
    <property type="entry name" value="alpha/beta hydrolase"/>
    <property type="match status" value="1"/>
</dbReference>
<dbReference type="STRING" id="62062.ENSHHUP00000005017"/>
<protein>
    <submittedName>
        <fullName evidence="2">Uncharacterized protein</fullName>
    </submittedName>
</protein>
<comment type="similarity">
    <text evidence="1">Belongs to the NDRG family.</text>
</comment>
<dbReference type="AlphaFoldDB" id="A0A4W5JMS0"/>
<sequence length="76" mass="8588">SCSKPHVWKGGDPEQPDLIATYRNHITNDVNQSNLAQFFKSYQSRRDLEIERPVPGGNINVRTLKYVTRTDSSSGP</sequence>
<evidence type="ECO:0000256" key="1">
    <source>
        <dbReference type="ARBA" id="ARBA00005598"/>
    </source>
</evidence>
<organism evidence="2 3">
    <name type="scientific">Hucho hucho</name>
    <name type="common">huchen</name>
    <dbReference type="NCBI Taxonomy" id="62062"/>
    <lineage>
        <taxon>Eukaryota</taxon>
        <taxon>Metazoa</taxon>
        <taxon>Chordata</taxon>
        <taxon>Craniata</taxon>
        <taxon>Vertebrata</taxon>
        <taxon>Euteleostomi</taxon>
        <taxon>Actinopterygii</taxon>
        <taxon>Neopterygii</taxon>
        <taxon>Teleostei</taxon>
        <taxon>Protacanthopterygii</taxon>
        <taxon>Salmoniformes</taxon>
        <taxon>Salmonidae</taxon>
        <taxon>Salmoninae</taxon>
        <taxon>Hucho</taxon>
    </lineage>
</organism>
<accession>A0A4W5JMS0</accession>
<reference evidence="2" key="3">
    <citation type="submission" date="2025-09" db="UniProtKB">
        <authorList>
            <consortium name="Ensembl"/>
        </authorList>
    </citation>
    <scope>IDENTIFICATION</scope>
</reference>
<dbReference type="Ensembl" id="ENSHHUT00000005182.1">
    <property type="protein sequence ID" value="ENSHHUP00000005017.1"/>
    <property type="gene ID" value="ENSHHUG00000003116.1"/>
</dbReference>
<dbReference type="InterPro" id="IPR029058">
    <property type="entry name" value="AB_hydrolase_fold"/>
</dbReference>
<dbReference type="Proteomes" id="UP000314982">
    <property type="component" value="Unassembled WGS sequence"/>
</dbReference>
<evidence type="ECO:0000313" key="2">
    <source>
        <dbReference type="Ensembl" id="ENSHHUP00000005017.1"/>
    </source>
</evidence>
<evidence type="ECO:0000313" key="3">
    <source>
        <dbReference type="Proteomes" id="UP000314982"/>
    </source>
</evidence>
<dbReference type="InterPro" id="IPR004142">
    <property type="entry name" value="NDRG"/>
</dbReference>
<dbReference type="Pfam" id="PF03096">
    <property type="entry name" value="Ndr"/>
    <property type="match status" value="1"/>
</dbReference>
<name>A0A4W5JMS0_9TELE</name>
<keyword evidence="3" id="KW-1185">Reference proteome</keyword>